<gene>
    <name evidence="2" type="ORF">AB205_0026120</name>
</gene>
<feature type="compositionally biased region" description="Polar residues" evidence="1">
    <location>
        <begin position="441"/>
        <end position="464"/>
    </location>
</feature>
<dbReference type="AlphaFoldDB" id="A0A2G9SBP9"/>
<feature type="region of interest" description="Disordered" evidence="1">
    <location>
        <begin position="511"/>
        <end position="538"/>
    </location>
</feature>
<evidence type="ECO:0000256" key="1">
    <source>
        <dbReference type="SAM" id="MobiDB-lite"/>
    </source>
</evidence>
<accession>A0A2G9SBP9</accession>
<dbReference type="InterPro" id="IPR008972">
    <property type="entry name" value="Cupredoxin"/>
</dbReference>
<evidence type="ECO:0000313" key="3">
    <source>
        <dbReference type="Proteomes" id="UP000228934"/>
    </source>
</evidence>
<feature type="region of interest" description="Disordered" evidence="1">
    <location>
        <begin position="409"/>
        <end position="465"/>
    </location>
</feature>
<evidence type="ECO:0000313" key="2">
    <source>
        <dbReference type="EMBL" id="PIO37526.1"/>
    </source>
</evidence>
<feature type="compositionally biased region" description="Polar residues" evidence="1">
    <location>
        <begin position="516"/>
        <end position="535"/>
    </location>
</feature>
<dbReference type="SUPFAM" id="SSF49503">
    <property type="entry name" value="Cupredoxins"/>
    <property type="match status" value="1"/>
</dbReference>
<dbReference type="Proteomes" id="UP000228934">
    <property type="component" value="Unassembled WGS sequence"/>
</dbReference>
<name>A0A2G9SBP9_AQUCT</name>
<dbReference type="Gene3D" id="2.60.40.420">
    <property type="entry name" value="Cupredoxins - blue copper proteins"/>
    <property type="match status" value="1"/>
</dbReference>
<protein>
    <submittedName>
        <fullName evidence="2">Uncharacterized protein</fullName>
    </submittedName>
</protein>
<dbReference type="EMBL" id="KV925608">
    <property type="protein sequence ID" value="PIO37526.1"/>
    <property type="molecule type" value="Genomic_DNA"/>
</dbReference>
<sequence>MDIAGQRGTSAINGNSLENAILGFCYNHVVQWHVSSVGIWDETLTLQISGHTFRYRRGTGDLVTLFPMTSESIIIEMNNLGVWLFGNFNFKGKSGMNVKFRDAKCVAHIDYEEFEDEELSFDYPEIRTETDEHEELDIPTADNDYNDEMAILFNIRSLKNKTGTIEEIFNLTALAVNDMYETNRKKIDILYNTSKSESYDSDSSASTEDTYNKNVTLGGSHDILKDSVSAVEHVAPTSPSIVPDQGKETFNRTQDVYIHDHNSTDADKEESIIQAENDFTTYFEESTNDTQKEKSTDVDKEESILQAKNEFNIYFKDSTNNTNKRHIEAMEKTNSSEATQSISVAKRDVEKALNYTHMSFTFSYKEKKSKEWEETVPDNDTIQLPHGTAGFIETDEVNFTIDVTSQTSSDSLPIKLNGDQHHSPTVASSTLPPKSHPEFTTLKSTDDITSTSLARTSETKTSITDYHDREIEEMLGSQIFEDIMKIIMVEPHGNETHLKEDLGLIASEEKTDDVNESGNQSKPSSNDRPQQSSQTEAKKERTIIYAKKMEKFQIHGIGNNTSNIKYIKRKTRVSKIKGKRTANSSYNTLYLSNSTHYELNQYASNNENISKDNNIILSPRGINPRSYSNSIKEIVIGVPRGGDGEYEEYDADAEFNTNIQEKPKLIIAYEEPYKTMTEDDVNRYTNPDRIIENYLRTSKGTKRIYYIAAEEVQWDYSGRSIR</sequence>
<dbReference type="OrthoDB" id="2121828at2759"/>
<proteinExistence type="predicted"/>
<reference evidence="3" key="1">
    <citation type="journal article" date="2017" name="Nat. Commun.">
        <title>The North American bullfrog draft genome provides insight into hormonal regulation of long noncoding RNA.</title>
        <authorList>
            <person name="Hammond S.A."/>
            <person name="Warren R.L."/>
            <person name="Vandervalk B.P."/>
            <person name="Kucuk E."/>
            <person name="Khan H."/>
            <person name="Gibb E.A."/>
            <person name="Pandoh P."/>
            <person name="Kirk H."/>
            <person name="Zhao Y."/>
            <person name="Jones M."/>
            <person name="Mungall A.J."/>
            <person name="Coope R."/>
            <person name="Pleasance S."/>
            <person name="Moore R.A."/>
            <person name="Holt R.A."/>
            <person name="Round J.M."/>
            <person name="Ohora S."/>
            <person name="Walle B.V."/>
            <person name="Veldhoen N."/>
            <person name="Helbing C.C."/>
            <person name="Birol I."/>
        </authorList>
    </citation>
    <scope>NUCLEOTIDE SEQUENCE [LARGE SCALE GENOMIC DNA]</scope>
</reference>
<feature type="compositionally biased region" description="Polar residues" evidence="1">
    <location>
        <begin position="423"/>
        <end position="432"/>
    </location>
</feature>
<keyword evidence="3" id="KW-1185">Reference proteome</keyword>
<organism evidence="2 3">
    <name type="scientific">Aquarana catesbeiana</name>
    <name type="common">American bullfrog</name>
    <name type="synonym">Rana catesbeiana</name>
    <dbReference type="NCBI Taxonomy" id="8400"/>
    <lineage>
        <taxon>Eukaryota</taxon>
        <taxon>Metazoa</taxon>
        <taxon>Chordata</taxon>
        <taxon>Craniata</taxon>
        <taxon>Vertebrata</taxon>
        <taxon>Euteleostomi</taxon>
        <taxon>Amphibia</taxon>
        <taxon>Batrachia</taxon>
        <taxon>Anura</taxon>
        <taxon>Neobatrachia</taxon>
        <taxon>Ranoidea</taxon>
        <taxon>Ranidae</taxon>
        <taxon>Aquarana</taxon>
    </lineage>
</organism>